<keyword evidence="3" id="KW-1185">Reference proteome</keyword>
<reference evidence="2 3" key="1">
    <citation type="submission" date="2015-04" db="EMBL/GenBank/DDBJ databases">
        <title>Lasius niger genome sequencing.</title>
        <authorList>
            <person name="Konorov E.A."/>
            <person name="Nikitin M.A."/>
            <person name="Kirill M.V."/>
            <person name="Chang P."/>
        </authorList>
    </citation>
    <scope>NUCLEOTIDE SEQUENCE [LARGE SCALE GENOMIC DNA]</scope>
    <source>
        <tissue evidence="2">Whole</tissue>
    </source>
</reference>
<evidence type="ECO:0000256" key="1">
    <source>
        <dbReference type="SAM" id="MobiDB-lite"/>
    </source>
</evidence>
<gene>
    <name evidence="2" type="ORF">RF55_11274</name>
</gene>
<dbReference type="OrthoDB" id="10259640at2759"/>
<dbReference type="STRING" id="67767.A0A0J7KFD1"/>
<feature type="region of interest" description="Disordered" evidence="1">
    <location>
        <begin position="40"/>
        <end position="148"/>
    </location>
</feature>
<feature type="non-terminal residue" evidence="2">
    <location>
        <position position="1"/>
    </location>
</feature>
<proteinExistence type="predicted"/>
<feature type="compositionally biased region" description="Basic and acidic residues" evidence="1">
    <location>
        <begin position="40"/>
        <end position="67"/>
    </location>
</feature>
<accession>A0A0J7KFD1</accession>
<comment type="caution">
    <text evidence="2">The sequence shown here is derived from an EMBL/GenBank/DDBJ whole genome shotgun (WGS) entry which is preliminary data.</text>
</comment>
<dbReference type="PaxDb" id="67767-A0A0J7KFD1"/>
<dbReference type="Proteomes" id="UP000036403">
    <property type="component" value="Unassembled WGS sequence"/>
</dbReference>
<dbReference type="EMBL" id="LBMM01008125">
    <property type="protein sequence ID" value="KMQ89123.1"/>
    <property type="molecule type" value="Genomic_DNA"/>
</dbReference>
<name>A0A0J7KFD1_LASNI</name>
<keyword evidence="2" id="KW-0378">Hydrolase</keyword>
<evidence type="ECO:0000313" key="3">
    <source>
        <dbReference type="Proteomes" id="UP000036403"/>
    </source>
</evidence>
<feature type="compositionally biased region" description="Acidic residues" evidence="1">
    <location>
        <begin position="84"/>
        <end position="96"/>
    </location>
</feature>
<organism evidence="2 3">
    <name type="scientific">Lasius niger</name>
    <name type="common">Black garden ant</name>
    <dbReference type="NCBI Taxonomy" id="67767"/>
    <lineage>
        <taxon>Eukaryota</taxon>
        <taxon>Metazoa</taxon>
        <taxon>Ecdysozoa</taxon>
        <taxon>Arthropoda</taxon>
        <taxon>Hexapoda</taxon>
        <taxon>Insecta</taxon>
        <taxon>Pterygota</taxon>
        <taxon>Neoptera</taxon>
        <taxon>Endopterygota</taxon>
        <taxon>Hymenoptera</taxon>
        <taxon>Apocrita</taxon>
        <taxon>Aculeata</taxon>
        <taxon>Formicoidea</taxon>
        <taxon>Formicidae</taxon>
        <taxon>Formicinae</taxon>
        <taxon>Lasius</taxon>
        <taxon>Lasius</taxon>
    </lineage>
</organism>
<sequence>ELIDSTKTKMSALARQYENEVDSGINIEIAKQILREEDQFDKKRFREKIREKHREEKRKLKAKKMEANDEEEEDASLPDKINDVDNDDVSEDESSEGPDISWLPDPDKIYGKQRNTDEEASSANEFEENESEAESVVHRPSKRKLVTQEEYKRIRKKQKISNVTYLQADEELALQLLQN</sequence>
<evidence type="ECO:0000313" key="2">
    <source>
        <dbReference type="EMBL" id="KMQ89123.1"/>
    </source>
</evidence>
<protein>
    <submittedName>
        <fullName evidence="2">Putative atp-dependent rna helicase ddx10</fullName>
    </submittedName>
</protein>
<dbReference type="AlphaFoldDB" id="A0A0J7KFD1"/>
<dbReference type="GO" id="GO:0004386">
    <property type="term" value="F:helicase activity"/>
    <property type="evidence" value="ECO:0007669"/>
    <property type="project" value="UniProtKB-KW"/>
</dbReference>
<feature type="compositionally biased region" description="Basic and acidic residues" evidence="1">
    <location>
        <begin position="105"/>
        <end position="117"/>
    </location>
</feature>
<keyword evidence="2" id="KW-0067">ATP-binding</keyword>
<keyword evidence="2" id="KW-0347">Helicase</keyword>
<keyword evidence="2" id="KW-0547">Nucleotide-binding</keyword>